<keyword evidence="3" id="KW-1185">Reference proteome</keyword>
<proteinExistence type="predicted"/>
<evidence type="ECO:0000256" key="1">
    <source>
        <dbReference type="SAM" id="MobiDB-lite"/>
    </source>
</evidence>
<sequence>MRELEERGEVNLTSHRCGTYTVTDAGGGRVDPMELRLGHPEVEVDSAVGGDERCRMAGDQPRRRHLLRDYAVHGGVHAARVLQVEIRVFLRQVVGGLELFLLHLLHLLHLLLVMEMMEMVVLLRSGRLGEGSGGGGVVEGGDGDAVVAAGEGVGGVDVGVAGDAEGGGTSQSQTRAWREASLLAPWTLASQPPHRKAASARQKSIAGDPLQKSHSLAPITPQ</sequence>
<accession>A0A7I8LB93</accession>
<reference evidence="2" key="1">
    <citation type="submission" date="2020-02" db="EMBL/GenBank/DDBJ databases">
        <authorList>
            <person name="Scholz U."/>
            <person name="Mascher M."/>
            <person name="Fiebig A."/>
        </authorList>
    </citation>
    <scope>NUCLEOTIDE SEQUENCE</scope>
</reference>
<gene>
    <name evidence="2" type="ORF">SI8410_13018029</name>
</gene>
<name>A0A7I8LB93_SPIIN</name>
<dbReference type="AlphaFoldDB" id="A0A7I8LB93"/>
<dbReference type="Proteomes" id="UP000663760">
    <property type="component" value="Chromosome 13"/>
</dbReference>
<organism evidence="2 3">
    <name type="scientific">Spirodela intermedia</name>
    <name type="common">Intermediate duckweed</name>
    <dbReference type="NCBI Taxonomy" id="51605"/>
    <lineage>
        <taxon>Eukaryota</taxon>
        <taxon>Viridiplantae</taxon>
        <taxon>Streptophyta</taxon>
        <taxon>Embryophyta</taxon>
        <taxon>Tracheophyta</taxon>
        <taxon>Spermatophyta</taxon>
        <taxon>Magnoliopsida</taxon>
        <taxon>Liliopsida</taxon>
        <taxon>Araceae</taxon>
        <taxon>Lemnoideae</taxon>
        <taxon>Spirodela</taxon>
    </lineage>
</organism>
<evidence type="ECO:0000313" key="3">
    <source>
        <dbReference type="Proteomes" id="UP000663760"/>
    </source>
</evidence>
<protein>
    <submittedName>
        <fullName evidence="2">Uncharacterized protein</fullName>
    </submittedName>
</protein>
<feature type="region of interest" description="Disordered" evidence="1">
    <location>
        <begin position="188"/>
        <end position="222"/>
    </location>
</feature>
<evidence type="ECO:0000313" key="2">
    <source>
        <dbReference type="EMBL" id="CAA7407351.1"/>
    </source>
</evidence>
<dbReference type="EMBL" id="LR746276">
    <property type="protein sequence ID" value="CAA7407351.1"/>
    <property type="molecule type" value="Genomic_DNA"/>
</dbReference>